<sequence length="252" mass="26071">MLESSFPGRDGVNLGYREVGDGRPLVLLHGLAGNGTLWTRHGRADALAARGHRVILPDFRGHGASAKPHDPAAYPPDVLADDGLALIDHLGLSDYDLGGYSLGARIAFRMLVRGATPGRAIVAGQGLRELLGTGGGAGARLRRAVEGTGEPDGFARWLATSGEDPVALLHALDSVVATPREDVTRVRTPTLVVLGADDERAASGDELAVVLPDAVRVTVPGDHGTAVDAPELLDAILSFVSARPGTTPAGTR</sequence>
<dbReference type="Gene3D" id="3.40.50.1820">
    <property type="entry name" value="alpha/beta hydrolase"/>
    <property type="match status" value="1"/>
</dbReference>
<proteinExistence type="predicted"/>
<dbReference type="PANTHER" id="PTHR43194">
    <property type="entry name" value="HYDROLASE ALPHA/BETA FOLD FAMILY"/>
    <property type="match status" value="1"/>
</dbReference>
<dbReference type="InterPro" id="IPR029058">
    <property type="entry name" value="AB_hydrolase_fold"/>
</dbReference>
<dbReference type="OrthoDB" id="9804723at2"/>
<dbReference type="SUPFAM" id="SSF53474">
    <property type="entry name" value="alpha/beta-Hydrolases"/>
    <property type="match status" value="1"/>
</dbReference>
<accession>A0A545AEK4</accession>
<dbReference type="InterPro" id="IPR050228">
    <property type="entry name" value="Carboxylesterase_BioH"/>
</dbReference>
<evidence type="ECO:0000313" key="3">
    <source>
        <dbReference type="Proteomes" id="UP000317982"/>
    </source>
</evidence>
<dbReference type="EMBL" id="VIRS01000057">
    <property type="protein sequence ID" value="TQS39767.1"/>
    <property type="molecule type" value="Genomic_DNA"/>
</dbReference>
<evidence type="ECO:0000313" key="2">
    <source>
        <dbReference type="EMBL" id="TQS39767.1"/>
    </source>
</evidence>
<protein>
    <submittedName>
        <fullName evidence="2">Alpha/beta hydrolase</fullName>
    </submittedName>
</protein>
<feature type="domain" description="AB hydrolase-1" evidence="1">
    <location>
        <begin position="24"/>
        <end position="113"/>
    </location>
</feature>
<evidence type="ECO:0000259" key="1">
    <source>
        <dbReference type="Pfam" id="PF00561"/>
    </source>
</evidence>
<dbReference type="RefSeq" id="WP_142709809.1">
    <property type="nucleotide sequence ID" value="NZ_VIRS01000057.1"/>
</dbReference>
<organism evidence="2 3">
    <name type="scientific">Cryptosporangium phraense</name>
    <dbReference type="NCBI Taxonomy" id="2593070"/>
    <lineage>
        <taxon>Bacteria</taxon>
        <taxon>Bacillati</taxon>
        <taxon>Actinomycetota</taxon>
        <taxon>Actinomycetes</taxon>
        <taxon>Cryptosporangiales</taxon>
        <taxon>Cryptosporangiaceae</taxon>
        <taxon>Cryptosporangium</taxon>
    </lineage>
</organism>
<reference evidence="2 3" key="1">
    <citation type="submission" date="2019-07" db="EMBL/GenBank/DDBJ databases">
        <title>Cryptosporangium phraense sp. nov., isolated from plant litter.</title>
        <authorList>
            <person name="Suriyachadkun C."/>
        </authorList>
    </citation>
    <scope>NUCLEOTIDE SEQUENCE [LARGE SCALE GENOMIC DNA]</scope>
    <source>
        <strain evidence="2 3">A-T 5661</strain>
    </source>
</reference>
<keyword evidence="3" id="KW-1185">Reference proteome</keyword>
<gene>
    <name evidence="2" type="ORF">FL583_38235</name>
</gene>
<keyword evidence="2" id="KW-0378">Hydrolase</keyword>
<dbReference type="PANTHER" id="PTHR43194:SF2">
    <property type="entry name" value="PEROXISOMAL MEMBRANE PROTEIN LPX1"/>
    <property type="match status" value="1"/>
</dbReference>
<dbReference type="Pfam" id="PF00561">
    <property type="entry name" value="Abhydrolase_1"/>
    <property type="match status" value="1"/>
</dbReference>
<dbReference type="GO" id="GO:0016787">
    <property type="term" value="F:hydrolase activity"/>
    <property type="evidence" value="ECO:0007669"/>
    <property type="project" value="UniProtKB-KW"/>
</dbReference>
<dbReference type="InterPro" id="IPR000073">
    <property type="entry name" value="AB_hydrolase_1"/>
</dbReference>
<dbReference type="Proteomes" id="UP000317982">
    <property type="component" value="Unassembled WGS sequence"/>
</dbReference>
<dbReference type="InParanoid" id="A0A545AEK4"/>
<comment type="caution">
    <text evidence="2">The sequence shown here is derived from an EMBL/GenBank/DDBJ whole genome shotgun (WGS) entry which is preliminary data.</text>
</comment>
<dbReference type="AlphaFoldDB" id="A0A545AEK4"/>
<name>A0A545AEK4_9ACTN</name>